<evidence type="ECO:0000313" key="2">
    <source>
        <dbReference type="Proteomes" id="UP001060215"/>
    </source>
</evidence>
<dbReference type="Proteomes" id="UP001060215">
    <property type="component" value="Chromosome 5"/>
</dbReference>
<keyword evidence="2" id="KW-1185">Reference proteome</keyword>
<reference evidence="1 2" key="1">
    <citation type="journal article" date="2022" name="Plant J.">
        <title>Chromosome-level genome of Camellia lanceoleosa provides a valuable resource for understanding genome evolution and self-incompatibility.</title>
        <authorList>
            <person name="Gong W."/>
            <person name="Xiao S."/>
            <person name="Wang L."/>
            <person name="Liao Z."/>
            <person name="Chang Y."/>
            <person name="Mo W."/>
            <person name="Hu G."/>
            <person name="Li W."/>
            <person name="Zhao G."/>
            <person name="Zhu H."/>
            <person name="Hu X."/>
            <person name="Ji K."/>
            <person name="Xiang X."/>
            <person name="Song Q."/>
            <person name="Yuan D."/>
            <person name="Jin S."/>
            <person name="Zhang L."/>
        </authorList>
    </citation>
    <scope>NUCLEOTIDE SEQUENCE [LARGE SCALE GENOMIC DNA]</scope>
    <source>
        <strain evidence="1">SQ_2022a</strain>
    </source>
</reference>
<comment type="caution">
    <text evidence="1">The sequence shown here is derived from an EMBL/GenBank/DDBJ whole genome shotgun (WGS) entry which is preliminary data.</text>
</comment>
<organism evidence="1 2">
    <name type="scientific">Camellia lanceoleosa</name>
    <dbReference type="NCBI Taxonomy" id="1840588"/>
    <lineage>
        <taxon>Eukaryota</taxon>
        <taxon>Viridiplantae</taxon>
        <taxon>Streptophyta</taxon>
        <taxon>Embryophyta</taxon>
        <taxon>Tracheophyta</taxon>
        <taxon>Spermatophyta</taxon>
        <taxon>Magnoliopsida</taxon>
        <taxon>eudicotyledons</taxon>
        <taxon>Gunneridae</taxon>
        <taxon>Pentapetalae</taxon>
        <taxon>asterids</taxon>
        <taxon>Ericales</taxon>
        <taxon>Theaceae</taxon>
        <taxon>Camellia</taxon>
    </lineage>
</organism>
<protein>
    <submittedName>
        <fullName evidence="1">Uncharacterized protein</fullName>
    </submittedName>
</protein>
<gene>
    <name evidence="1" type="ORF">LOK49_LG06G01909</name>
</gene>
<evidence type="ECO:0000313" key="1">
    <source>
        <dbReference type="EMBL" id="KAI8011578.1"/>
    </source>
</evidence>
<accession>A0ACC0HFZ0</accession>
<proteinExistence type="predicted"/>
<dbReference type="EMBL" id="CM045762">
    <property type="protein sequence ID" value="KAI8011578.1"/>
    <property type="molecule type" value="Genomic_DNA"/>
</dbReference>
<name>A0ACC0HFZ0_9ERIC</name>
<sequence length="291" mass="32848">MADPPSEAPLIHTPYLPTSAPLPFQSNGSTTTKHRKSMIRESNMEMEEGTGLEVFTHRMENHPLTLSLEQGIEATHLVAMVWWIEQIRMRIEPNWSHRTESPTHSVQMASLRSRDQDHRCIRCIILGLDTDPLPKYPIMNSLNILVWNCYRAGNSAFKRNMRELISNHKPEILLLMETKVPFSSMGNFFNTMGFIAATIADLVGRACGIWLLWDTAHVSIRASIVTNQVIQATIHKEEILMTTLTTLKEEAFLLTTTTTGPRNLLSESTTATSLILVVLVPDSPRQITDMD</sequence>